<keyword evidence="5" id="KW-0479">Metal-binding</keyword>
<reference evidence="12 13" key="1">
    <citation type="journal article" date="2019" name="J. Hered.">
        <title>An Improved Genome Assembly for Drosophila navojoa, the Basal Species in the mojavensis Cluster.</title>
        <authorList>
            <person name="Vanderlinde T."/>
            <person name="Dupim E.G."/>
            <person name="Nazario-Yepiz N.O."/>
            <person name="Carvalho A.B."/>
        </authorList>
    </citation>
    <scope>NUCLEOTIDE SEQUENCE [LARGE SCALE GENOMIC DNA]</scope>
    <source>
        <strain evidence="12">Navoj_Jal97</strain>
        <tissue evidence="12">Whole organism</tissue>
    </source>
</reference>
<protein>
    <recommendedName>
        <fullName evidence="14">Peptidase M13 N-terminal domain-containing protein</fullName>
    </recommendedName>
</protein>
<name>A0A484BM61_DRONA</name>
<comment type="similarity">
    <text evidence="3">Belongs to the peptidase M13 family.</text>
</comment>
<accession>A0A484BM61</accession>
<evidence type="ECO:0000259" key="11">
    <source>
        <dbReference type="Pfam" id="PF05649"/>
    </source>
</evidence>
<dbReference type="EMBL" id="LSRL02000020">
    <property type="protein sequence ID" value="TDG49828.1"/>
    <property type="molecule type" value="Genomic_DNA"/>
</dbReference>
<proteinExistence type="inferred from homology"/>
<dbReference type="InterPro" id="IPR024079">
    <property type="entry name" value="MetalloPept_cat_dom_sf"/>
</dbReference>
<dbReference type="InterPro" id="IPR000718">
    <property type="entry name" value="Peptidase_M13"/>
</dbReference>
<evidence type="ECO:0000313" key="12">
    <source>
        <dbReference type="EMBL" id="TDG49828.1"/>
    </source>
</evidence>
<dbReference type="GO" id="GO:0004222">
    <property type="term" value="F:metalloendopeptidase activity"/>
    <property type="evidence" value="ECO:0007669"/>
    <property type="project" value="InterPro"/>
</dbReference>
<feature type="domain" description="Peptidase M13 N-terminal" evidence="11">
    <location>
        <begin position="65"/>
        <end position="426"/>
    </location>
</feature>
<dbReference type="OrthoDB" id="7912177at2759"/>
<keyword evidence="7" id="KW-0862">Zinc</keyword>
<comment type="subcellular location">
    <subcellularLocation>
        <location evidence="2">Cell membrane</location>
        <topology evidence="2">Single-pass type II membrane protein</topology>
    </subcellularLocation>
</comment>
<gene>
    <name evidence="12" type="ORF">AWZ03_003816</name>
</gene>
<dbReference type="Gene3D" id="3.40.390.10">
    <property type="entry name" value="Collagenase (Catalytic Domain)"/>
    <property type="match status" value="1"/>
</dbReference>
<sequence length="698" mass="80802">MLESGYIKVLLALALTLMLMLLLAAAGQAPGDDGVGFQRVYQTEETVRQSKAQEMRRQINLHADPCTDFYEYACGHWGTEATPQLRAERRISVELQRLLEESMHRKDSGLVRQAKEFYQSCLVAEAQRSQQQVFLSEFIQQNGGFPAVPGAKWSAYNRDYNWAQIAGKLRRHYGMDILIGLRVSYNYASVQENSIYLSEPSTLIPSELCSQRRLNRLDAAYGELERLVTEQLRTWLAMGNEESARLAAEIISFELELCGGMQGLEPWDAELHLYSTNFTRKTLAELGQLYGLDLETYVTAVYEQTVFRPVYMAAPNYYRQLQRTLGTRNGTQIANYIMYRAVGALTFPLGDTPEHRPALCLDRVRQLLPRALGELYAARYALEEAKQQQLLQLYDHLKEALKHSVSAEWLEEGSRRIAQRKLSLLQLSMPSYEQPLVLKLQLERNNYWHNLRQLMEQVQLQQQKREAEENLPLPTDPVEAYETRVVYRPLQRRLEMGWALLQPPEYDERYGHAQRYGTLGVSLARPLVSAFDELHWSRGLLEHDNWDRLTAWRYHNRSECFARQVEEYLQRNETATQQLINDSAALNVAFNAYLNWLSLQAPNNDFVRLSKETLPGLNYSNTALFFLSFAQQRCQPRDREQHQLWPQPWPPLTYSARQTHSWTRLAVNGPLRNLAEFAREFHCPPGSAMHPHDKCVIY</sequence>
<evidence type="ECO:0000256" key="5">
    <source>
        <dbReference type="ARBA" id="ARBA00022723"/>
    </source>
</evidence>
<evidence type="ECO:0000256" key="2">
    <source>
        <dbReference type="ARBA" id="ARBA00004401"/>
    </source>
</evidence>
<feature type="domain" description="Peptidase M13 C-terminal" evidence="10">
    <location>
        <begin position="486"/>
        <end position="695"/>
    </location>
</feature>
<feature type="chain" id="PRO_5019720568" description="Peptidase M13 N-terminal domain-containing protein" evidence="9">
    <location>
        <begin position="27"/>
        <end position="698"/>
    </location>
</feature>
<evidence type="ECO:0000256" key="6">
    <source>
        <dbReference type="ARBA" id="ARBA00022801"/>
    </source>
</evidence>
<evidence type="ECO:0000256" key="1">
    <source>
        <dbReference type="ARBA" id="ARBA00001947"/>
    </source>
</evidence>
<dbReference type="GO" id="GO:0046872">
    <property type="term" value="F:metal ion binding"/>
    <property type="evidence" value="ECO:0007669"/>
    <property type="project" value="UniProtKB-KW"/>
</dbReference>
<dbReference type="PROSITE" id="PS51885">
    <property type="entry name" value="NEPRILYSIN"/>
    <property type="match status" value="1"/>
</dbReference>
<evidence type="ECO:0000256" key="9">
    <source>
        <dbReference type="SAM" id="SignalP"/>
    </source>
</evidence>
<keyword evidence="8" id="KW-0482">Metalloprotease</keyword>
<evidence type="ECO:0000259" key="10">
    <source>
        <dbReference type="Pfam" id="PF01431"/>
    </source>
</evidence>
<comment type="cofactor">
    <cofactor evidence="1">
        <name>Zn(2+)</name>
        <dbReference type="ChEBI" id="CHEBI:29105"/>
    </cofactor>
</comment>
<organism evidence="12 13">
    <name type="scientific">Drosophila navojoa</name>
    <name type="common">Fruit fly</name>
    <dbReference type="NCBI Taxonomy" id="7232"/>
    <lineage>
        <taxon>Eukaryota</taxon>
        <taxon>Metazoa</taxon>
        <taxon>Ecdysozoa</taxon>
        <taxon>Arthropoda</taxon>
        <taxon>Hexapoda</taxon>
        <taxon>Insecta</taxon>
        <taxon>Pterygota</taxon>
        <taxon>Neoptera</taxon>
        <taxon>Endopterygota</taxon>
        <taxon>Diptera</taxon>
        <taxon>Brachycera</taxon>
        <taxon>Muscomorpha</taxon>
        <taxon>Ephydroidea</taxon>
        <taxon>Drosophilidae</taxon>
        <taxon>Drosophila</taxon>
    </lineage>
</organism>
<evidence type="ECO:0000256" key="7">
    <source>
        <dbReference type="ARBA" id="ARBA00022833"/>
    </source>
</evidence>
<dbReference type="SUPFAM" id="SSF55486">
    <property type="entry name" value="Metalloproteases ('zincins'), catalytic domain"/>
    <property type="match status" value="1"/>
</dbReference>
<dbReference type="KEGG" id="dnv:108659287"/>
<keyword evidence="6" id="KW-0378">Hydrolase</keyword>
<dbReference type="PANTHER" id="PTHR11733:SF240">
    <property type="entry name" value="GH14155P-RELATED"/>
    <property type="match status" value="1"/>
</dbReference>
<keyword evidence="13" id="KW-1185">Reference proteome</keyword>
<dbReference type="InterPro" id="IPR018497">
    <property type="entry name" value="Peptidase_M13_C"/>
</dbReference>
<dbReference type="PANTHER" id="PTHR11733">
    <property type="entry name" value="ZINC METALLOPROTEASE FAMILY M13 NEPRILYSIN-RELATED"/>
    <property type="match status" value="1"/>
</dbReference>
<dbReference type="CDD" id="cd08662">
    <property type="entry name" value="M13"/>
    <property type="match status" value="1"/>
</dbReference>
<keyword evidence="4" id="KW-0645">Protease</keyword>
<dbReference type="Pfam" id="PF01431">
    <property type="entry name" value="Peptidase_M13"/>
    <property type="match status" value="1"/>
</dbReference>
<comment type="caution">
    <text evidence="12">The sequence shown here is derived from an EMBL/GenBank/DDBJ whole genome shotgun (WGS) entry which is preliminary data.</text>
</comment>
<keyword evidence="9" id="KW-0732">Signal</keyword>
<dbReference type="InterPro" id="IPR042089">
    <property type="entry name" value="Peptidase_M13_dom_2"/>
</dbReference>
<dbReference type="OMA" id="GLTAWRY"/>
<evidence type="ECO:0000313" key="13">
    <source>
        <dbReference type="Proteomes" id="UP000295192"/>
    </source>
</evidence>
<evidence type="ECO:0000256" key="8">
    <source>
        <dbReference type="ARBA" id="ARBA00023049"/>
    </source>
</evidence>
<dbReference type="Gene3D" id="1.10.1380.10">
    <property type="entry name" value="Neutral endopeptidase , domain2"/>
    <property type="match status" value="1"/>
</dbReference>
<evidence type="ECO:0000256" key="4">
    <source>
        <dbReference type="ARBA" id="ARBA00022670"/>
    </source>
</evidence>
<evidence type="ECO:0008006" key="14">
    <source>
        <dbReference type="Google" id="ProtNLM"/>
    </source>
</evidence>
<dbReference type="GO" id="GO:0005886">
    <property type="term" value="C:plasma membrane"/>
    <property type="evidence" value="ECO:0007669"/>
    <property type="project" value="UniProtKB-SubCell"/>
</dbReference>
<dbReference type="AlphaFoldDB" id="A0A484BM61"/>
<evidence type="ECO:0000256" key="3">
    <source>
        <dbReference type="ARBA" id="ARBA00007357"/>
    </source>
</evidence>
<dbReference type="InterPro" id="IPR008753">
    <property type="entry name" value="Peptidase_M13_N"/>
</dbReference>
<dbReference type="Pfam" id="PF05649">
    <property type="entry name" value="Peptidase_M13_N"/>
    <property type="match status" value="1"/>
</dbReference>
<feature type="signal peptide" evidence="9">
    <location>
        <begin position="1"/>
        <end position="26"/>
    </location>
</feature>
<dbReference type="Proteomes" id="UP000295192">
    <property type="component" value="Unassembled WGS sequence"/>
</dbReference>
<dbReference type="GO" id="GO:0016485">
    <property type="term" value="P:protein processing"/>
    <property type="evidence" value="ECO:0007669"/>
    <property type="project" value="TreeGrafter"/>
</dbReference>